<reference evidence="2 3" key="1">
    <citation type="journal article" date="2024" name="J Genomics">
        <title>Draft genome sequencing and assembly of Favolaschia claudopus CIRM-BRFM 2984 isolated from oak limbs.</title>
        <authorList>
            <person name="Navarro D."/>
            <person name="Drula E."/>
            <person name="Chaduli D."/>
            <person name="Cazenave R."/>
            <person name="Ahrendt S."/>
            <person name="Wang J."/>
            <person name="Lipzen A."/>
            <person name="Daum C."/>
            <person name="Barry K."/>
            <person name="Grigoriev I.V."/>
            <person name="Favel A."/>
            <person name="Rosso M.N."/>
            <person name="Martin F."/>
        </authorList>
    </citation>
    <scope>NUCLEOTIDE SEQUENCE [LARGE SCALE GENOMIC DNA]</scope>
    <source>
        <strain evidence="2 3">CIRM-BRFM 2984</strain>
    </source>
</reference>
<dbReference type="InterPro" id="IPR036047">
    <property type="entry name" value="F-box-like_dom_sf"/>
</dbReference>
<evidence type="ECO:0000313" key="2">
    <source>
        <dbReference type="EMBL" id="KAK7048197.1"/>
    </source>
</evidence>
<name>A0AAW0D9A9_9AGAR</name>
<dbReference type="SUPFAM" id="SSF81383">
    <property type="entry name" value="F-box domain"/>
    <property type="match status" value="1"/>
</dbReference>
<dbReference type="AlphaFoldDB" id="A0AAW0D9A9"/>
<proteinExistence type="predicted"/>
<protein>
    <submittedName>
        <fullName evidence="2">F-box domain-containing protein</fullName>
    </submittedName>
</protein>
<dbReference type="Gene3D" id="1.20.1280.50">
    <property type="match status" value="1"/>
</dbReference>
<organism evidence="2 3">
    <name type="scientific">Favolaschia claudopus</name>
    <dbReference type="NCBI Taxonomy" id="2862362"/>
    <lineage>
        <taxon>Eukaryota</taxon>
        <taxon>Fungi</taxon>
        <taxon>Dikarya</taxon>
        <taxon>Basidiomycota</taxon>
        <taxon>Agaricomycotina</taxon>
        <taxon>Agaricomycetes</taxon>
        <taxon>Agaricomycetidae</taxon>
        <taxon>Agaricales</taxon>
        <taxon>Marasmiineae</taxon>
        <taxon>Mycenaceae</taxon>
        <taxon>Favolaschia</taxon>
    </lineage>
</organism>
<feature type="domain" description="F-box" evidence="1">
    <location>
        <begin position="82"/>
        <end position="130"/>
    </location>
</feature>
<accession>A0AAW0D9A9</accession>
<gene>
    <name evidence="2" type="ORF">R3P38DRAFT_2867931</name>
</gene>
<sequence>MVACRHRSILLSTTTMATPHDRAVLIRAAQLDGTPAPEIRVLIEDTQAKITSLDSQIASLFEQREEERLSLAAMQYSIAPIRSVPVELLAHIFVQTVSLDTRNHFKEVMQIAQVCDHWRRVALNTPKLWTGTIYISNRKPRNGVSMAAQGLKTWLTRSAPLAVPVVFETDRKSTGMNREWIYPVAVDEIMKEILKVSSRWGSLIIRDAQALELPFLSTLSQYSLDMLQTVSFPASSLWLNPIQYVIISFGQTPSLRKLFVGRGVQVNNMSWSSLVDLDMDLRAPDEILAILPHCSDLVHLTVYTTAWPETSNSATLFALKRLQTLRWGCGKNGHFMPLLNHLLTPSLRHLRLDTGGQNVAWREAQFRAFQYRSPGIIDLELRDATLSPTELRSVLSCSPLLQHLALLRCANGVYEAAIRALRYEEGTPPLVPRLHDLKLSFYPNPLPQDILGDMIASRWWSDSQLARLPSPPAVTRWTQFTMVSDIDDEHSKHVMEMISRFKEEGLDVHIR</sequence>
<keyword evidence="3" id="KW-1185">Reference proteome</keyword>
<dbReference type="Proteomes" id="UP001362999">
    <property type="component" value="Unassembled WGS sequence"/>
</dbReference>
<evidence type="ECO:0000313" key="3">
    <source>
        <dbReference type="Proteomes" id="UP001362999"/>
    </source>
</evidence>
<evidence type="ECO:0000259" key="1">
    <source>
        <dbReference type="Pfam" id="PF12937"/>
    </source>
</evidence>
<dbReference type="Pfam" id="PF12937">
    <property type="entry name" value="F-box-like"/>
    <property type="match status" value="1"/>
</dbReference>
<comment type="caution">
    <text evidence="2">The sequence shown here is derived from an EMBL/GenBank/DDBJ whole genome shotgun (WGS) entry which is preliminary data.</text>
</comment>
<dbReference type="InterPro" id="IPR001810">
    <property type="entry name" value="F-box_dom"/>
</dbReference>
<dbReference type="SUPFAM" id="SSF52047">
    <property type="entry name" value="RNI-like"/>
    <property type="match status" value="1"/>
</dbReference>
<dbReference type="InterPro" id="IPR032675">
    <property type="entry name" value="LRR_dom_sf"/>
</dbReference>
<dbReference type="Gene3D" id="3.80.10.10">
    <property type="entry name" value="Ribonuclease Inhibitor"/>
    <property type="match status" value="1"/>
</dbReference>
<dbReference type="EMBL" id="JAWWNJ010000009">
    <property type="protein sequence ID" value="KAK7048197.1"/>
    <property type="molecule type" value="Genomic_DNA"/>
</dbReference>